<dbReference type="SUPFAM" id="SSF52540">
    <property type="entry name" value="P-loop containing nucleoside triphosphate hydrolases"/>
    <property type="match status" value="1"/>
</dbReference>
<keyword evidence="8" id="KW-0067">ATP-binding</keyword>
<name>A0A520LMK1_9GAMM</name>
<evidence type="ECO:0000256" key="4">
    <source>
        <dbReference type="ARBA" id="ARBA00022490"/>
    </source>
</evidence>
<dbReference type="Pfam" id="PF02367">
    <property type="entry name" value="TsaE"/>
    <property type="match status" value="1"/>
</dbReference>
<dbReference type="EMBL" id="SHBO01000015">
    <property type="protein sequence ID" value="RZO07149.1"/>
    <property type="molecule type" value="Genomic_DNA"/>
</dbReference>
<dbReference type="Proteomes" id="UP000318148">
    <property type="component" value="Unassembled WGS sequence"/>
</dbReference>
<evidence type="ECO:0000313" key="11">
    <source>
        <dbReference type="EMBL" id="RZO07149.1"/>
    </source>
</evidence>
<dbReference type="PANTHER" id="PTHR33540:SF2">
    <property type="entry name" value="TRNA THREONYLCARBAMOYLADENOSINE BIOSYNTHESIS PROTEIN TSAE"/>
    <property type="match status" value="1"/>
</dbReference>
<dbReference type="AlphaFoldDB" id="A0A520LMK1"/>
<dbReference type="GO" id="GO:0046872">
    <property type="term" value="F:metal ion binding"/>
    <property type="evidence" value="ECO:0007669"/>
    <property type="project" value="UniProtKB-KW"/>
</dbReference>
<dbReference type="GO" id="GO:0005524">
    <property type="term" value="F:ATP binding"/>
    <property type="evidence" value="ECO:0007669"/>
    <property type="project" value="UniProtKB-KW"/>
</dbReference>
<evidence type="ECO:0000256" key="9">
    <source>
        <dbReference type="ARBA" id="ARBA00022842"/>
    </source>
</evidence>
<proteinExistence type="inferred from homology"/>
<evidence type="ECO:0000313" key="12">
    <source>
        <dbReference type="Proteomes" id="UP000318148"/>
    </source>
</evidence>
<dbReference type="GO" id="GO:0002949">
    <property type="term" value="P:tRNA threonylcarbamoyladenosine modification"/>
    <property type="evidence" value="ECO:0007669"/>
    <property type="project" value="InterPro"/>
</dbReference>
<evidence type="ECO:0000256" key="3">
    <source>
        <dbReference type="ARBA" id="ARBA00019010"/>
    </source>
</evidence>
<comment type="subcellular location">
    <subcellularLocation>
        <location evidence="1">Cytoplasm</location>
    </subcellularLocation>
</comment>
<keyword evidence="9" id="KW-0460">Magnesium</keyword>
<keyword evidence="6" id="KW-0479">Metal-binding</keyword>
<evidence type="ECO:0000256" key="10">
    <source>
        <dbReference type="ARBA" id="ARBA00032441"/>
    </source>
</evidence>
<dbReference type="InterPro" id="IPR003442">
    <property type="entry name" value="T6A_TsaE"/>
</dbReference>
<dbReference type="Gene3D" id="3.40.50.300">
    <property type="entry name" value="P-loop containing nucleotide triphosphate hydrolases"/>
    <property type="match status" value="1"/>
</dbReference>
<comment type="caution">
    <text evidence="11">The sequence shown here is derived from an EMBL/GenBank/DDBJ whole genome shotgun (WGS) entry which is preliminary data.</text>
</comment>
<accession>A0A520LMK1</accession>
<keyword evidence="5" id="KW-0819">tRNA processing</keyword>
<evidence type="ECO:0000256" key="7">
    <source>
        <dbReference type="ARBA" id="ARBA00022741"/>
    </source>
</evidence>
<evidence type="ECO:0000256" key="5">
    <source>
        <dbReference type="ARBA" id="ARBA00022694"/>
    </source>
</evidence>
<dbReference type="InterPro" id="IPR027417">
    <property type="entry name" value="P-loop_NTPase"/>
</dbReference>
<dbReference type="NCBIfam" id="TIGR00150">
    <property type="entry name" value="T6A_YjeE"/>
    <property type="match status" value="1"/>
</dbReference>
<keyword evidence="7" id="KW-0547">Nucleotide-binding</keyword>
<comment type="similarity">
    <text evidence="2">Belongs to the TsaE family.</text>
</comment>
<dbReference type="PANTHER" id="PTHR33540">
    <property type="entry name" value="TRNA THREONYLCARBAMOYLADENOSINE BIOSYNTHESIS PROTEIN TSAE"/>
    <property type="match status" value="1"/>
</dbReference>
<sequence>MSKMTLQLCAESEVEMVCLGKRIAKALNYPIVITLAGDLGAGKTTLARGILNQLGHSGHVKSPTFSIVEIYEINSCRVAHFDMYRVKDPEELQFFGFHEYFDASDLILIEWPEQISTVEIGIDLEIKFMMVGNTRNLIFNSISESGDITLNKLI</sequence>
<keyword evidence="4" id="KW-0963">Cytoplasm</keyword>
<evidence type="ECO:0000256" key="2">
    <source>
        <dbReference type="ARBA" id="ARBA00007599"/>
    </source>
</evidence>
<evidence type="ECO:0000256" key="6">
    <source>
        <dbReference type="ARBA" id="ARBA00022723"/>
    </source>
</evidence>
<evidence type="ECO:0000256" key="1">
    <source>
        <dbReference type="ARBA" id="ARBA00004496"/>
    </source>
</evidence>
<dbReference type="GO" id="GO:0005737">
    <property type="term" value="C:cytoplasm"/>
    <property type="evidence" value="ECO:0007669"/>
    <property type="project" value="UniProtKB-SubCell"/>
</dbReference>
<gene>
    <name evidence="11" type="primary">tsaE</name>
    <name evidence="11" type="ORF">EVB02_01850</name>
</gene>
<protein>
    <recommendedName>
        <fullName evidence="3">tRNA threonylcarbamoyladenosine biosynthesis protein TsaE</fullName>
    </recommendedName>
    <alternativeName>
        <fullName evidence="10">t(6)A37 threonylcarbamoyladenosine biosynthesis protein TsaE</fullName>
    </alternativeName>
</protein>
<evidence type="ECO:0000256" key="8">
    <source>
        <dbReference type="ARBA" id="ARBA00022840"/>
    </source>
</evidence>
<organism evidence="11 12">
    <name type="scientific">SAR92 clade bacterium</name>
    <dbReference type="NCBI Taxonomy" id="2315479"/>
    <lineage>
        <taxon>Bacteria</taxon>
        <taxon>Pseudomonadati</taxon>
        <taxon>Pseudomonadota</taxon>
        <taxon>Gammaproteobacteria</taxon>
        <taxon>Cellvibrionales</taxon>
        <taxon>Porticoccaceae</taxon>
        <taxon>SAR92 clade</taxon>
    </lineage>
</organism>
<keyword evidence="11" id="KW-0808">Transferase</keyword>
<reference evidence="11 12" key="1">
    <citation type="submission" date="2019-02" db="EMBL/GenBank/DDBJ databases">
        <title>Prokaryotic population dynamics and viral predation in marine succession experiment using metagenomics: the confinement effect.</title>
        <authorList>
            <person name="Haro-Moreno J.M."/>
            <person name="Rodriguez-Valera F."/>
            <person name="Lopez-Perez M."/>
        </authorList>
    </citation>
    <scope>NUCLEOTIDE SEQUENCE [LARGE SCALE GENOMIC DNA]</scope>
    <source>
        <strain evidence="11">MED-G169</strain>
    </source>
</reference>
<dbReference type="GO" id="GO:0016740">
    <property type="term" value="F:transferase activity"/>
    <property type="evidence" value="ECO:0007669"/>
    <property type="project" value="UniProtKB-KW"/>
</dbReference>